<dbReference type="AlphaFoldDB" id="C1GIG2"/>
<evidence type="ECO:0000313" key="3">
    <source>
        <dbReference type="Proteomes" id="UP000001628"/>
    </source>
</evidence>
<dbReference type="OrthoDB" id="10586836at2759"/>
<organism evidence="2 3">
    <name type="scientific">Paracoccidioides brasiliensis (strain Pb18)</name>
    <dbReference type="NCBI Taxonomy" id="502780"/>
    <lineage>
        <taxon>Eukaryota</taxon>
        <taxon>Fungi</taxon>
        <taxon>Dikarya</taxon>
        <taxon>Ascomycota</taxon>
        <taxon>Pezizomycotina</taxon>
        <taxon>Eurotiomycetes</taxon>
        <taxon>Eurotiomycetidae</taxon>
        <taxon>Onygenales</taxon>
        <taxon>Ajellomycetaceae</taxon>
        <taxon>Paracoccidioides</taxon>
    </lineage>
</organism>
<evidence type="ECO:0000256" key="1">
    <source>
        <dbReference type="SAM" id="MobiDB-lite"/>
    </source>
</evidence>
<name>C1GIG2_PARBD</name>
<reference evidence="2 3" key="1">
    <citation type="journal article" date="2011" name="PLoS Genet.">
        <title>Comparative genomic analysis of human fungal pathogens causing paracoccidioidomycosis.</title>
        <authorList>
            <person name="Desjardins C.A."/>
            <person name="Champion M.D."/>
            <person name="Holder J.W."/>
            <person name="Muszewska A."/>
            <person name="Goldberg J."/>
            <person name="Bailao A.M."/>
            <person name="Brigido M.M."/>
            <person name="Ferreira M.E."/>
            <person name="Garcia A.M."/>
            <person name="Grynberg M."/>
            <person name="Gujja S."/>
            <person name="Heiman D.I."/>
            <person name="Henn M.R."/>
            <person name="Kodira C.D."/>
            <person name="Leon-Narvaez H."/>
            <person name="Longo L.V."/>
            <person name="Ma L.J."/>
            <person name="Malavazi I."/>
            <person name="Matsuo A.L."/>
            <person name="Morais F.V."/>
            <person name="Pereira M."/>
            <person name="Rodriguez-Brito S."/>
            <person name="Sakthikumar S."/>
            <person name="Salem-Izacc S.M."/>
            <person name="Sykes S.M."/>
            <person name="Teixeira M.M."/>
            <person name="Vallejo M.C."/>
            <person name="Walter M.E."/>
            <person name="Yandava C."/>
            <person name="Young S."/>
            <person name="Zeng Q."/>
            <person name="Zucker J."/>
            <person name="Felipe M.S."/>
            <person name="Goldman G.H."/>
            <person name="Haas B.J."/>
            <person name="McEwen J.G."/>
            <person name="Nino-Vega G."/>
            <person name="Puccia R."/>
            <person name="San-Blas G."/>
            <person name="Soares C.M."/>
            <person name="Birren B.W."/>
            <person name="Cuomo C.A."/>
        </authorList>
    </citation>
    <scope>NUCLEOTIDE SEQUENCE [LARGE SCALE GENOMIC DNA]</scope>
    <source>
        <strain evidence="2 3">Pb18</strain>
    </source>
</reference>
<dbReference type="EMBL" id="KN275966">
    <property type="protein sequence ID" value="EEH42228.2"/>
    <property type="molecule type" value="Genomic_DNA"/>
</dbReference>
<dbReference type="eggNOG" id="ENOG502RQZG">
    <property type="taxonomic scope" value="Eukaryota"/>
</dbReference>
<proteinExistence type="predicted"/>
<dbReference type="RefSeq" id="XP_010762388.1">
    <property type="nucleotide sequence ID" value="XM_010764086.1"/>
</dbReference>
<dbReference type="InParanoid" id="C1GIG2"/>
<dbReference type="Proteomes" id="UP000001628">
    <property type="component" value="Unassembled WGS sequence"/>
</dbReference>
<dbReference type="VEuPathDB" id="FungiDB:PADG_07048"/>
<gene>
    <name evidence="2" type="ORF">PADG_07048</name>
</gene>
<dbReference type="KEGG" id="pbn:PADG_07048"/>
<keyword evidence="3" id="KW-1185">Reference proteome</keyword>
<dbReference type="GeneID" id="22585628"/>
<dbReference type="HOGENOM" id="CLU_1468626_0_0_1"/>
<evidence type="ECO:0000313" key="2">
    <source>
        <dbReference type="EMBL" id="EEH42228.2"/>
    </source>
</evidence>
<feature type="region of interest" description="Disordered" evidence="1">
    <location>
        <begin position="81"/>
        <end position="114"/>
    </location>
</feature>
<sequence length="184" mass="20173">MDDVPKFSMDSRFKRQETCQLNAWNPAHGTPQLERLGERMGGMVDLARLSIAPCPSGCSAVLEWRAVRTDAIALRAEQPAKPKGLNSLGDSGSEHVTGLTPTSAEPSPLSGTSTAHVLHKPLALGDRQPFELRQLSKSMIHLDEHYHSVLQVWMLEKARTEDSCQAAPVETHCAQDICSLLPIR</sequence>
<feature type="compositionally biased region" description="Polar residues" evidence="1">
    <location>
        <begin position="99"/>
        <end position="114"/>
    </location>
</feature>
<accession>C1GIG2</accession>
<protein>
    <submittedName>
        <fullName evidence="2">Uncharacterized protein</fullName>
    </submittedName>
</protein>